<dbReference type="STRING" id="913024.SAMN05421741_10365"/>
<dbReference type="PANTHER" id="PTHR22916:SF3">
    <property type="entry name" value="UDP-GLCNAC:BETAGAL BETA-1,3-N-ACETYLGLUCOSAMINYLTRANSFERASE-LIKE PROTEIN 1"/>
    <property type="match status" value="1"/>
</dbReference>
<dbReference type="SUPFAM" id="SSF53448">
    <property type="entry name" value="Nucleotide-diphospho-sugar transferases"/>
    <property type="match status" value="1"/>
</dbReference>
<reference evidence="3" key="1">
    <citation type="submission" date="2016-10" db="EMBL/GenBank/DDBJ databases">
        <authorList>
            <person name="Varghese N."/>
            <person name="Submissions S."/>
        </authorList>
    </citation>
    <scope>NUCLEOTIDE SEQUENCE [LARGE SCALE GENOMIC DNA]</scope>
    <source>
        <strain evidence="3">DS-12</strain>
    </source>
</reference>
<dbReference type="GO" id="GO:0016758">
    <property type="term" value="F:hexosyltransferase activity"/>
    <property type="evidence" value="ECO:0007669"/>
    <property type="project" value="UniProtKB-ARBA"/>
</dbReference>
<dbReference type="CDD" id="cd00761">
    <property type="entry name" value="Glyco_tranf_GTA_type"/>
    <property type="match status" value="1"/>
</dbReference>
<dbReference type="EMBL" id="FOVI01000003">
    <property type="protein sequence ID" value="SFN27342.1"/>
    <property type="molecule type" value="Genomic_DNA"/>
</dbReference>
<dbReference type="Gene3D" id="3.90.550.10">
    <property type="entry name" value="Spore Coat Polysaccharide Biosynthesis Protein SpsA, Chain A"/>
    <property type="match status" value="1"/>
</dbReference>
<proteinExistence type="predicted"/>
<evidence type="ECO:0000259" key="1">
    <source>
        <dbReference type="Pfam" id="PF00535"/>
    </source>
</evidence>
<evidence type="ECO:0000313" key="3">
    <source>
        <dbReference type="Proteomes" id="UP000199036"/>
    </source>
</evidence>
<accession>A0A1I4XNH3</accession>
<dbReference type="OrthoDB" id="6307329at2"/>
<dbReference type="Proteomes" id="UP000199036">
    <property type="component" value="Unassembled WGS sequence"/>
</dbReference>
<sequence>MTPFFSVIIPLYNKEKYIQNTLNCVFNQSFDNFEVIVVNDGSTDRSLELLEEFSDHRLKIIHQKNQGVSVARNTGMENAKADYICFLDADDTWKENHLKAFYDTIAKFPDPKMYCGRYVTQISKNTFIENRFIDIPENYEGYVTDFFKSSLINRVALTSAVCIHKDIFNEIGGFDPTLKSDQDLDYWIKIALKYKIVITAENTMVYNFINTNKSLSKDQSKFNKLTNLNQYFEIEKSNESLKLFLDVYRIEYGLNYHILGLKEQSLEYLKYVDQKNINFKTKLLFKLPPFVLRLMLRTKQNLRNYGIDFTVYH</sequence>
<organism evidence="2 3">
    <name type="scientific">Paenimyroides ummariense</name>
    <dbReference type="NCBI Taxonomy" id="913024"/>
    <lineage>
        <taxon>Bacteria</taxon>
        <taxon>Pseudomonadati</taxon>
        <taxon>Bacteroidota</taxon>
        <taxon>Flavobacteriia</taxon>
        <taxon>Flavobacteriales</taxon>
        <taxon>Flavobacteriaceae</taxon>
        <taxon>Paenimyroides</taxon>
    </lineage>
</organism>
<dbReference type="AlphaFoldDB" id="A0A1I4XNH3"/>
<dbReference type="Pfam" id="PF00535">
    <property type="entry name" value="Glycos_transf_2"/>
    <property type="match status" value="1"/>
</dbReference>
<dbReference type="PANTHER" id="PTHR22916">
    <property type="entry name" value="GLYCOSYLTRANSFERASE"/>
    <property type="match status" value="1"/>
</dbReference>
<keyword evidence="2" id="KW-0808">Transferase</keyword>
<evidence type="ECO:0000313" key="2">
    <source>
        <dbReference type="EMBL" id="SFN27342.1"/>
    </source>
</evidence>
<keyword evidence="3" id="KW-1185">Reference proteome</keyword>
<feature type="domain" description="Glycosyltransferase 2-like" evidence="1">
    <location>
        <begin position="6"/>
        <end position="133"/>
    </location>
</feature>
<gene>
    <name evidence="2" type="ORF">SAMN05421741_10365</name>
</gene>
<protein>
    <submittedName>
        <fullName evidence="2">Glycosyltransferase involved in cell wall bisynthesis</fullName>
    </submittedName>
</protein>
<dbReference type="InterPro" id="IPR029044">
    <property type="entry name" value="Nucleotide-diphossugar_trans"/>
</dbReference>
<dbReference type="RefSeq" id="WP_091519029.1">
    <property type="nucleotide sequence ID" value="NZ_FOVI01000003.1"/>
</dbReference>
<dbReference type="InterPro" id="IPR001173">
    <property type="entry name" value="Glyco_trans_2-like"/>
</dbReference>
<name>A0A1I4XNH3_9FLAO</name>